<dbReference type="Proteomes" id="UP001150266">
    <property type="component" value="Unassembled WGS sequence"/>
</dbReference>
<gene>
    <name evidence="3" type="ORF">J3R30DRAFT_3685774</name>
</gene>
<evidence type="ECO:0000313" key="4">
    <source>
        <dbReference type="Proteomes" id="UP001150266"/>
    </source>
</evidence>
<evidence type="ECO:0000256" key="1">
    <source>
        <dbReference type="SAM" id="MobiDB-lite"/>
    </source>
</evidence>
<organism evidence="3 4">
    <name type="scientific">Lentinula aciculospora</name>
    <dbReference type="NCBI Taxonomy" id="153920"/>
    <lineage>
        <taxon>Eukaryota</taxon>
        <taxon>Fungi</taxon>
        <taxon>Dikarya</taxon>
        <taxon>Basidiomycota</taxon>
        <taxon>Agaricomycotina</taxon>
        <taxon>Agaricomycetes</taxon>
        <taxon>Agaricomycetidae</taxon>
        <taxon>Agaricales</taxon>
        <taxon>Marasmiineae</taxon>
        <taxon>Omphalotaceae</taxon>
        <taxon>Lentinula</taxon>
    </lineage>
</organism>
<dbReference type="OrthoDB" id="3158970at2759"/>
<feature type="region of interest" description="Disordered" evidence="1">
    <location>
        <begin position="1043"/>
        <end position="1212"/>
    </location>
</feature>
<dbReference type="EMBL" id="JAOTPV010000022">
    <property type="protein sequence ID" value="KAJ4471443.1"/>
    <property type="molecule type" value="Genomic_DNA"/>
</dbReference>
<feature type="compositionally biased region" description="Basic and acidic residues" evidence="1">
    <location>
        <begin position="846"/>
        <end position="859"/>
    </location>
</feature>
<proteinExistence type="predicted"/>
<keyword evidence="2" id="KW-0812">Transmembrane</keyword>
<feature type="region of interest" description="Disordered" evidence="1">
    <location>
        <begin position="846"/>
        <end position="874"/>
    </location>
</feature>
<feature type="compositionally biased region" description="Acidic residues" evidence="1">
    <location>
        <begin position="1043"/>
        <end position="1055"/>
    </location>
</feature>
<reference evidence="3" key="1">
    <citation type="submission" date="2022-08" db="EMBL/GenBank/DDBJ databases">
        <title>A Global Phylogenomic Analysis of the Shiitake Genus Lentinula.</title>
        <authorList>
            <consortium name="DOE Joint Genome Institute"/>
            <person name="Sierra-Patev S."/>
            <person name="Min B."/>
            <person name="Naranjo-Ortiz M."/>
            <person name="Looney B."/>
            <person name="Konkel Z."/>
            <person name="Slot J.C."/>
            <person name="Sakamoto Y."/>
            <person name="Steenwyk J.L."/>
            <person name="Rokas A."/>
            <person name="Carro J."/>
            <person name="Camarero S."/>
            <person name="Ferreira P."/>
            <person name="Molpeceres G."/>
            <person name="Ruiz-Duenas F.J."/>
            <person name="Serrano A."/>
            <person name="Henrissat B."/>
            <person name="Drula E."/>
            <person name="Hughes K.W."/>
            <person name="Mata J.L."/>
            <person name="Ishikawa N.K."/>
            <person name="Vargas-Isla R."/>
            <person name="Ushijima S."/>
            <person name="Smith C.A."/>
            <person name="Ahrendt S."/>
            <person name="Andreopoulos W."/>
            <person name="He G."/>
            <person name="Labutti K."/>
            <person name="Lipzen A."/>
            <person name="Ng V."/>
            <person name="Riley R."/>
            <person name="Sandor L."/>
            <person name="Barry K."/>
            <person name="Martinez A.T."/>
            <person name="Xiao Y."/>
            <person name="Gibbons J.G."/>
            <person name="Terashima K."/>
            <person name="Grigoriev I.V."/>
            <person name="Hibbett D.S."/>
        </authorList>
    </citation>
    <scope>NUCLEOTIDE SEQUENCE</scope>
    <source>
        <strain evidence="3">JLM2183</strain>
    </source>
</reference>
<keyword evidence="2" id="KW-1133">Transmembrane helix</keyword>
<protein>
    <submittedName>
        <fullName evidence="3">Uncharacterized protein</fullName>
    </submittedName>
</protein>
<keyword evidence="4" id="KW-1185">Reference proteome</keyword>
<comment type="caution">
    <text evidence="3">The sequence shown here is derived from an EMBL/GenBank/DDBJ whole genome shotgun (WGS) entry which is preliminary data.</text>
</comment>
<feature type="compositionally biased region" description="Basic and acidic residues" evidence="1">
    <location>
        <begin position="1151"/>
        <end position="1160"/>
    </location>
</feature>
<name>A0A9W9A081_9AGAR</name>
<feature type="compositionally biased region" description="Low complexity" evidence="1">
    <location>
        <begin position="860"/>
        <end position="874"/>
    </location>
</feature>
<sequence>MLVGVVGVVVPFIEPGFFFSYGSIPVTDAGQGGDAGNDNLFFDFTVPFSPGTQVRAANDFFYITYDSNGLPGGCQMMFAMIKNSTDANPTCKNMTMPVVNQVLDVQGVVDGGPMSQNGFINQCDNVSIKPLNGTPPFTLTVSPPNHPPYNITSFTTDPIVWTVSLSRAMPFFLSLVSAEGLIWANGPMGVGRSDDDTCLAPDTMSRSKARTVAAGAGAGGLFGGLFLIGIALIVKRCWSRAEKPRLRHYPPVTPWYASSELHSSMEGSIINHGSSPQRTFSTSQVYIGYQDGRRSTSANMNGALTDLVELPPSYVVALKILRGGVGRLTPIVNERWRGNPGMNMTHPLGFLRIDQFCALTSFGVIEEDKTIATYFIWDISVTNYCPDQWQARHFWQNRMVYTALRDAQEVERFMRICPQWGAAAVSVETHMFWMHVIALVDPHDTLGAQVWVRNNNNSSAPPVKSNPYQHYRTVIRYSCFVCRINTPNTIHGLGNGKRMIATPWLSYCTLCRDHDKPRAAFCGLCLREAQSYEVELQINPTFHVGCIENEDHELWPNVQATCRSCRAEWLWRKACAANVRDAIGGRRFRIDDWEAKSTLDGFIDLSEGRIADVILVARERHWIRTHTKLADMLSQALAASRFEGREERLTAAAAGEDTEMDLSDEDEEEEDLELAQLTEDSGIREIALNDWARNRILDGFWISPADQWYNHVQSDLPWDVRAIHPCPWTVESDTTIEEHQGESEQGVRIIEEVHPKVSTVRGPIPPSHPLCEQTFNAHQKQMRILLLPAMKNIVRRIVIESSADAADPAIRAARMTLEDVVKELQDEASWFDGVDWLERRLNARRDSAAREEATSDDHSTSSGSSRSSDESSVAISPVLSTTTLQTTPSPPPIEEKNTSAVLKNVARAVTIAVSPVLDPPRLIHPIPHVPVMAAHLPHFSLEAFRMASFISILIRLNKLIVSASQVWREACSPLYHCRCKICERAQAAASEAAAVAAGVTNRNQAPANDQVDTAQEVYKKVDVVEIRLDDADGEGEQEIDYLEYEDDDDVFDSDEIDSRYDSRSRSRSPPRLNRPVYTPSTPVSPRKRSCDEIDNGRLCGDEPDVNSDVDDMTPIRPGQPGTPPKRLRREGPPVLKGLPVDDPVQRMLHKRSSEGVDTRDVQIQSKRAKMSEEAESPPTSLTAEDSEHSSADADPEEVEEYTGARKLPVVER</sequence>
<evidence type="ECO:0000313" key="3">
    <source>
        <dbReference type="EMBL" id="KAJ4471443.1"/>
    </source>
</evidence>
<keyword evidence="2" id="KW-0472">Membrane</keyword>
<feature type="compositionally biased region" description="Acidic residues" evidence="1">
    <location>
        <begin position="1101"/>
        <end position="1111"/>
    </location>
</feature>
<evidence type="ECO:0000256" key="2">
    <source>
        <dbReference type="SAM" id="Phobius"/>
    </source>
</evidence>
<accession>A0A9W9A081</accession>
<dbReference type="AlphaFoldDB" id="A0A9W9A081"/>
<feature type="transmembrane region" description="Helical" evidence="2">
    <location>
        <begin position="212"/>
        <end position="234"/>
    </location>
</feature>